<comment type="caution">
    <text evidence="2">The sequence shown here is derived from an EMBL/GenBank/DDBJ whole genome shotgun (WGS) entry which is preliminary data.</text>
</comment>
<dbReference type="AlphaFoldDB" id="A0A2U1NS23"/>
<reference evidence="2 3" key="1">
    <citation type="journal article" date="2018" name="Mol. Plant">
        <title>The genome of Artemisia annua provides insight into the evolution of Asteraceae family and artemisinin biosynthesis.</title>
        <authorList>
            <person name="Shen Q."/>
            <person name="Zhang L."/>
            <person name="Liao Z."/>
            <person name="Wang S."/>
            <person name="Yan T."/>
            <person name="Shi P."/>
            <person name="Liu M."/>
            <person name="Fu X."/>
            <person name="Pan Q."/>
            <person name="Wang Y."/>
            <person name="Lv Z."/>
            <person name="Lu X."/>
            <person name="Zhang F."/>
            <person name="Jiang W."/>
            <person name="Ma Y."/>
            <person name="Chen M."/>
            <person name="Hao X."/>
            <person name="Li L."/>
            <person name="Tang Y."/>
            <person name="Lv G."/>
            <person name="Zhou Y."/>
            <person name="Sun X."/>
            <person name="Brodelius P.E."/>
            <person name="Rose J.K.C."/>
            <person name="Tang K."/>
        </authorList>
    </citation>
    <scope>NUCLEOTIDE SEQUENCE [LARGE SCALE GENOMIC DNA]</scope>
    <source>
        <strain evidence="3">cv. Huhao1</strain>
        <tissue evidence="2">Leaf</tissue>
    </source>
</reference>
<evidence type="ECO:0000313" key="2">
    <source>
        <dbReference type="EMBL" id="PWA76312.1"/>
    </source>
</evidence>
<feature type="compositionally biased region" description="Low complexity" evidence="1">
    <location>
        <begin position="35"/>
        <end position="51"/>
    </location>
</feature>
<feature type="region of interest" description="Disordered" evidence="1">
    <location>
        <begin position="30"/>
        <end position="110"/>
    </location>
</feature>
<evidence type="ECO:0000313" key="3">
    <source>
        <dbReference type="Proteomes" id="UP000245207"/>
    </source>
</evidence>
<dbReference type="Proteomes" id="UP000245207">
    <property type="component" value="Unassembled WGS sequence"/>
</dbReference>
<organism evidence="2 3">
    <name type="scientific">Artemisia annua</name>
    <name type="common">Sweet wormwood</name>
    <dbReference type="NCBI Taxonomy" id="35608"/>
    <lineage>
        <taxon>Eukaryota</taxon>
        <taxon>Viridiplantae</taxon>
        <taxon>Streptophyta</taxon>
        <taxon>Embryophyta</taxon>
        <taxon>Tracheophyta</taxon>
        <taxon>Spermatophyta</taxon>
        <taxon>Magnoliopsida</taxon>
        <taxon>eudicotyledons</taxon>
        <taxon>Gunneridae</taxon>
        <taxon>Pentapetalae</taxon>
        <taxon>asterids</taxon>
        <taxon>campanulids</taxon>
        <taxon>Asterales</taxon>
        <taxon>Asteraceae</taxon>
        <taxon>Asteroideae</taxon>
        <taxon>Anthemideae</taxon>
        <taxon>Artemisiinae</taxon>
        <taxon>Artemisia</taxon>
    </lineage>
</organism>
<feature type="compositionally biased region" description="Basic and acidic residues" evidence="1">
    <location>
        <begin position="72"/>
        <end position="86"/>
    </location>
</feature>
<proteinExistence type="predicted"/>
<dbReference type="STRING" id="35608.A0A2U1NS23"/>
<dbReference type="OrthoDB" id="2289628at2759"/>
<sequence length="110" mass="11880">MVLFYESHGPFPSREDNKFRERIRVAVEEEERQAKVAADTDAAKDAIATAAESQNKTGGNALNSEDQSNLKVGDKVGQEKINETETKGGASAAPDMESEKQGSKLPSPSR</sequence>
<accession>A0A2U1NS23</accession>
<feature type="compositionally biased region" description="Polar residues" evidence="1">
    <location>
        <begin position="52"/>
        <end position="70"/>
    </location>
</feature>
<gene>
    <name evidence="2" type="ORF">CTI12_AA235910</name>
</gene>
<keyword evidence="3" id="KW-1185">Reference proteome</keyword>
<protein>
    <submittedName>
        <fullName evidence="2">Uncharacterized protein</fullName>
    </submittedName>
</protein>
<name>A0A2U1NS23_ARTAN</name>
<evidence type="ECO:0000256" key="1">
    <source>
        <dbReference type="SAM" id="MobiDB-lite"/>
    </source>
</evidence>
<dbReference type="EMBL" id="PKPP01002283">
    <property type="protein sequence ID" value="PWA76312.1"/>
    <property type="molecule type" value="Genomic_DNA"/>
</dbReference>